<evidence type="ECO:0000256" key="1">
    <source>
        <dbReference type="ARBA" id="ARBA00002962"/>
    </source>
</evidence>
<keyword evidence="7 10" id="KW-1133">Transmembrane helix</keyword>
<comment type="function">
    <text evidence="1">Involved in a late step of protoheme IX synthesis.</text>
</comment>
<evidence type="ECO:0000256" key="6">
    <source>
        <dbReference type="ARBA" id="ARBA00022692"/>
    </source>
</evidence>
<evidence type="ECO:0000313" key="12">
    <source>
        <dbReference type="EMBL" id="MCX2977872.1"/>
    </source>
</evidence>
<dbReference type="Gene3D" id="1.25.40.10">
    <property type="entry name" value="Tetratricopeptide repeat domain"/>
    <property type="match status" value="2"/>
</dbReference>
<keyword evidence="5" id="KW-0997">Cell inner membrane</keyword>
<dbReference type="InterPro" id="IPR010817">
    <property type="entry name" value="HemY_N"/>
</dbReference>
<name>A0ABT3T6G3_9GAMM</name>
<comment type="subcellular location">
    <subcellularLocation>
        <location evidence="2">Cell inner membrane</location>
        <topology evidence="2">Multi-pass membrane protein</topology>
    </subcellularLocation>
</comment>
<dbReference type="Proteomes" id="UP001143304">
    <property type="component" value="Unassembled WGS sequence"/>
</dbReference>
<comment type="caution">
    <text evidence="12">The sequence shown here is derived from an EMBL/GenBank/DDBJ whole genome shotgun (WGS) entry which is preliminary data.</text>
</comment>
<evidence type="ECO:0000259" key="11">
    <source>
        <dbReference type="Pfam" id="PF07219"/>
    </source>
</evidence>
<comment type="pathway">
    <text evidence="3">Porphyrin-containing compound metabolism; protoheme biosynthesis.</text>
</comment>
<protein>
    <submittedName>
        <fullName evidence="12">Heme biosynthesis protein HemY</fullName>
    </submittedName>
</protein>
<dbReference type="NCBIfam" id="TIGR00540">
    <property type="entry name" value="TPR_hemY_coli"/>
    <property type="match status" value="1"/>
</dbReference>
<dbReference type="InterPro" id="IPR011990">
    <property type="entry name" value="TPR-like_helical_dom_sf"/>
</dbReference>
<keyword evidence="8 10" id="KW-0472">Membrane</keyword>
<reference evidence="12" key="1">
    <citation type="submission" date="2019-02" db="EMBL/GenBank/DDBJ databases">
        <authorList>
            <person name="Li S.-H."/>
        </authorList>
    </citation>
    <scope>NUCLEOTIDE SEQUENCE</scope>
    <source>
        <strain evidence="12">IMCC11814</strain>
    </source>
</reference>
<keyword evidence="9" id="KW-0627">Porphyrin biosynthesis</keyword>
<feature type="domain" description="HemY N-terminal" evidence="11">
    <location>
        <begin position="27"/>
        <end position="131"/>
    </location>
</feature>
<evidence type="ECO:0000256" key="7">
    <source>
        <dbReference type="ARBA" id="ARBA00022989"/>
    </source>
</evidence>
<organism evidence="12 13">
    <name type="scientific">Candidatus Marimicrobium litorale</name>
    <dbReference type="NCBI Taxonomy" id="2518991"/>
    <lineage>
        <taxon>Bacteria</taxon>
        <taxon>Pseudomonadati</taxon>
        <taxon>Pseudomonadota</taxon>
        <taxon>Gammaproteobacteria</taxon>
        <taxon>Cellvibrionales</taxon>
        <taxon>Halieaceae</taxon>
        <taxon>Marimicrobium</taxon>
    </lineage>
</organism>
<evidence type="ECO:0000256" key="4">
    <source>
        <dbReference type="ARBA" id="ARBA00022475"/>
    </source>
</evidence>
<evidence type="ECO:0000256" key="9">
    <source>
        <dbReference type="ARBA" id="ARBA00023244"/>
    </source>
</evidence>
<dbReference type="RefSeq" id="WP_279249579.1">
    <property type="nucleotide sequence ID" value="NZ_SHNO01000001.1"/>
</dbReference>
<evidence type="ECO:0000256" key="3">
    <source>
        <dbReference type="ARBA" id="ARBA00004744"/>
    </source>
</evidence>
<gene>
    <name evidence="12" type="ORF">EYC82_10955</name>
</gene>
<evidence type="ECO:0000313" key="13">
    <source>
        <dbReference type="Proteomes" id="UP001143304"/>
    </source>
</evidence>
<keyword evidence="13" id="KW-1185">Reference proteome</keyword>
<keyword evidence="4" id="KW-1003">Cell membrane</keyword>
<feature type="transmembrane region" description="Helical" evidence="10">
    <location>
        <begin position="43"/>
        <end position="64"/>
    </location>
</feature>
<evidence type="ECO:0000256" key="2">
    <source>
        <dbReference type="ARBA" id="ARBA00004429"/>
    </source>
</evidence>
<dbReference type="EMBL" id="SHNO01000001">
    <property type="protein sequence ID" value="MCX2977872.1"/>
    <property type="molecule type" value="Genomic_DNA"/>
</dbReference>
<keyword evidence="6 10" id="KW-0812">Transmembrane</keyword>
<dbReference type="InterPro" id="IPR005254">
    <property type="entry name" value="Heme_biosyn_assoc_TPR_pro"/>
</dbReference>
<evidence type="ECO:0000256" key="5">
    <source>
        <dbReference type="ARBA" id="ARBA00022519"/>
    </source>
</evidence>
<evidence type="ECO:0000256" key="10">
    <source>
        <dbReference type="SAM" id="Phobius"/>
    </source>
</evidence>
<dbReference type="Pfam" id="PF07219">
    <property type="entry name" value="HemY_N"/>
    <property type="match status" value="1"/>
</dbReference>
<sequence length="409" mass="45882">MRRLFVFILLALLLGVGLVAVIETDPGYVLLAYGNYTFETSLWVGLLLLIFVVFALSVLLRLFYRLVGGQRSLSSWLGSRKAKKSVRHSTLGLINYTEGNWAAARRELLRGAEHSDAPLANYLLAARSSAQLEDDDKVREYLRAAGDAEPAATVALEVALAEMKLQAGEHQEAVAALDQATRNVSKHPHVLTLLSEAYQGLEDWDRLEELLPQLQKHKLPSTAEFQKLEREVFHSRLKKTSMDGAQLKAMWQRTPRHLQRDAAMIELYVTRLIGAGEHDLADKLVQRSIKHAWNSDLVRLYGFIESKDSSRQLSRAESWLTTHPQDALLLLSLGRLSARDKLWGKAREYFESSYRLDRSAEVCAELGRLLTAMDEPKIAAAYFREGLLAREPTLPALPLPDKQASVSTA</sequence>
<proteinExistence type="predicted"/>
<evidence type="ECO:0000256" key="8">
    <source>
        <dbReference type="ARBA" id="ARBA00023136"/>
    </source>
</evidence>
<dbReference type="SUPFAM" id="SSF48452">
    <property type="entry name" value="TPR-like"/>
    <property type="match status" value="2"/>
</dbReference>
<accession>A0ABT3T6G3</accession>